<dbReference type="STRING" id="796925.A0A137P2X9"/>
<evidence type="ECO:0000256" key="3">
    <source>
        <dbReference type="SAM" id="MobiDB-lite"/>
    </source>
</evidence>
<dbReference type="EMBL" id="KQ964536">
    <property type="protein sequence ID" value="KXN69387.1"/>
    <property type="molecule type" value="Genomic_DNA"/>
</dbReference>
<feature type="domain" description="LSO1/LSO2" evidence="5">
    <location>
        <begin position="9"/>
        <end position="76"/>
    </location>
</feature>
<dbReference type="GO" id="GO:0003713">
    <property type="term" value="F:transcription coactivator activity"/>
    <property type="evidence" value="ECO:0007669"/>
    <property type="project" value="EnsemblFungi"/>
</dbReference>
<dbReference type="OMA" id="FEERMMP"/>
<dbReference type="PANTHER" id="PTHR21680:SF0">
    <property type="entry name" value="COILED-COIL DOMAIN-CONTAINING PROTEIN 124"/>
    <property type="match status" value="1"/>
</dbReference>
<evidence type="ECO:0000259" key="4">
    <source>
        <dbReference type="Pfam" id="PF06244"/>
    </source>
</evidence>
<sequence>MARFKGENTKVTAAKEKKAAVKAEKEAKVRAKKEAEEDVYWSQGAKKPGKAEKDAAKRAEQLAKKAELDRLKKEEEAEMAKIKPKKPLKLKGEEKVAAKKSAAIEAISQSSQPIEEFSASNIDDALDMLSVVMSDKMTISKNDQIDRHPERRAKAAFAAYEARELPILRKENPGLRLTQVKEILWKQWQKSEENPFNQASIAYNATQKDIKDLQDTKKQDVENRLRTN</sequence>
<gene>
    <name evidence="6" type="ORF">CONCODRAFT_18337</name>
</gene>
<dbReference type="OrthoDB" id="76412at2759"/>
<proteinExistence type="inferred from homology"/>
<dbReference type="InterPro" id="IPR054413">
    <property type="entry name" value="LSO1/2"/>
</dbReference>
<dbReference type="InterPro" id="IPR054414">
    <property type="entry name" value="Ccdc124/Oxs1_C"/>
</dbReference>
<feature type="domain" description="Coiled-coil" evidence="4">
    <location>
        <begin position="114"/>
        <end position="198"/>
    </location>
</feature>
<dbReference type="GO" id="GO:0006366">
    <property type="term" value="P:transcription by RNA polymerase II"/>
    <property type="evidence" value="ECO:0007669"/>
    <property type="project" value="EnsemblFungi"/>
</dbReference>
<dbReference type="GO" id="GO:0034599">
    <property type="term" value="P:cellular response to oxidative stress"/>
    <property type="evidence" value="ECO:0007669"/>
    <property type="project" value="EnsemblFungi"/>
</dbReference>
<evidence type="ECO:0000256" key="2">
    <source>
        <dbReference type="ARBA" id="ARBA00023054"/>
    </source>
</evidence>
<feature type="region of interest" description="Disordered" evidence="3">
    <location>
        <begin position="207"/>
        <end position="228"/>
    </location>
</feature>
<evidence type="ECO:0000313" key="6">
    <source>
        <dbReference type="EMBL" id="KXN69387.1"/>
    </source>
</evidence>
<reference evidence="6 7" key="1">
    <citation type="journal article" date="2015" name="Genome Biol. Evol.">
        <title>Phylogenomic analyses indicate that early fungi evolved digesting cell walls of algal ancestors of land plants.</title>
        <authorList>
            <person name="Chang Y."/>
            <person name="Wang S."/>
            <person name="Sekimoto S."/>
            <person name="Aerts A.L."/>
            <person name="Choi C."/>
            <person name="Clum A."/>
            <person name="LaButti K.M."/>
            <person name="Lindquist E.A."/>
            <person name="Yee Ngan C."/>
            <person name="Ohm R.A."/>
            <person name="Salamov A.A."/>
            <person name="Grigoriev I.V."/>
            <person name="Spatafora J.W."/>
            <person name="Berbee M.L."/>
        </authorList>
    </citation>
    <scope>NUCLEOTIDE SEQUENCE [LARGE SCALE GENOMIC DNA]</scope>
    <source>
        <strain evidence="6 7">NRRL 28638</strain>
    </source>
</reference>
<keyword evidence="2" id="KW-0175">Coiled coil</keyword>
<dbReference type="Proteomes" id="UP000070444">
    <property type="component" value="Unassembled WGS sequence"/>
</dbReference>
<dbReference type="Pfam" id="PF22048">
    <property type="entry name" value="LSO1_2-like"/>
    <property type="match status" value="1"/>
</dbReference>
<feature type="region of interest" description="Disordered" evidence="3">
    <location>
        <begin position="1"/>
        <end position="20"/>
    </location>
</feature>
<feature type="compositionally biased region" description="Basic and acidic residues" evidence="3">
    <location>
        <begin position="49"/>
        <end position="58"/>
    </location>
</feature>
<protein>
    <submittedName>
        <fullName evidence="6">DUF1014-domain-containing protein</fullName>
    </submittedName>
</protein>
<organism evidence="6 7">
    <name type="scientific">Conidiobolus coronatus (strain ATCC 28846 / CBS 209.66 / NRRL 28638)</name>
    <name type="common">Delacroixia coronata</name>
    <dbReference type="NCBI Taxonomy" id="796925"/>
    <lineage>
        <taxon>Eukaryota</taxon>
        <taxon>Fungi</taxon>
        <taxon>Fungi incertae sedis</taxon>
        <taxon>Zoopagomycota</taxon>
        <taxon>Entomophthoromycotina</taxon>
        <taxon>Entomophthoromycetes</taxon>
        <taxon>Entomophthorales</taxon>
        <taxon>Ancylistaceae</taxon>
        <taxon>Conidiobolus</taxon>
    </lineage>
</organism>
<dbReference type="GO" id="GO:0005737">
    <property type="term" value="C:cytoplasm"/>
    <property type="evidence" value="ECO:0007669"/>
    <property type="project" value="EnsemblFungi"/>
</dbReference>
<dbReference type="GO" id="GO:0005634">
    <property type="term" value="C:nucleus"/>
    <property type="evidence" value="ECO:0007669"/>
    <property type="project" value="EnsemblFungi"/>
</dbReference>
<dbReference type="Pfam" id="PF06244">
    <property type="entry name" value="Ccdc124"/>
    <property type="match status" value="1"/>
</dbReference>
<feature type="compositionally biased region" description="Basic and acidic residues" evidence="3">
    <location>
        <begin position="208"/>
        <end position="228"/>
    </location>
</feature>
<name>A0A137P2X9_CONC2</name>
<dbReference type="InterPro" id="IPR010422">
    <property type="entry name" value="Ccdc124/Oxs1"/>
</dbReference>
<dbReference type="AlphaFoldDB" id="A0A137P2X9"/>
<evidence type="ECO:0000259" key="5">
    <source>
        <dbReference type="Pfam" id="PF22048"/>
    </source>
</evidence>
<evidence type="ECO:0000256" key="1">
    <source>
        <dbReference type="ARBA" id="ARBA00008296"/>
    </source>
</evidence>
<keyword evidence="7" id="KW-1185">Reference proteome</keyword>
<comment type="similarity">
    <text evidence="1">Belongs to the CCDC124 family.</text>
</comment>
<evidence type="ECO:0000313" key="7">
    <source>
        <dbReference type="Proteomes" id="UP000070444"/>
    </source>
</evidence>
<accession>A0A137P2X9</accession>
<dbReference type="PANTHER" id="PTHR21680">
    <property type="entry name" value="COILED-COIL DOMAIN-CONTAINING PROTEIN 124"/>
    <property type="match status" value="1"/>
</dbReference>
<feature type="region of interest" description="Disordered" evidence="3">
    <location>
        <begin position="32"/>
        <end position="58"/>
    </location>
</feature>